<sequence length="325" mass="37213">MPEQGIEVGVISYNKSTLDSWLDVVVNLGRSVCRSHLSSEDSTSNTKNYYDAYQLFGWFVKQSWRPSLIPILSFIIGNKSLSLDIDALSAGALVTGHRSLLSPGVYQRLSREFIWRNFLPIVHPEGNILVLKTVKGALVVIKQRTFTDFRAANTPALSDAIVQEDPVFAEKTHISMSMLFKVSLRLHSFNSFILKAYVQQLESSRVKLTQLEQELRRARHQEIELREKSNDSHRTYSDDPRTRPSKFPKFSIGGVQMYIHIRPRPYKGSRRDLIERVGKASDTFNRHTFIGLGPSKRRIMNVYWSCVVATITKLVVSFPRYSCRE</sequence>
<gene>
    <name evidence="2" type="ORF">Syun_006739</name>
</gene>
<organism evidence="2 3">
    <name type="scientific">Stephania yunnanensis</name>
    <dbReference type="NCBI Taxonomy" id="152371"/>
    <lineage>
        <taxon>Eukaryota</taxon>
        <taxon>Viridiplantae</taxon>
        <taxon>Streptophyta</taxon>
        <taxon>Embryophyta</taxon>
        <taxon>Tracheophyta</taxon>
        <taxon>Spermatophyta</taxon>
        <taxon>Magnoliopsida</taxon>
        <taxon>Ranunculales</taxon>
        <taxon>Menispermaceae</taxon>
        <taxon>Menispermoideae</taxon>
        <taxon>Cissampelideae</taxon>
        <taxon>Stephania</taxon>
    </lineage>
</organism>
<dbReference type="EMBL" id="JBBNAF010000003">
    <property type="protein sequence ID" value="KAK9160398.1"/>
    <property type="molecule type" value="Genomic_DNA"/>
</dbReference>
<evidence type="ECO:0000313" key="2">
    <source>
        <dbReference type="EMBL" id="KAK9160398.1"/>
    </source>
</evidence>
<dbReference type="Proteomes" id="UP001420932">
    <property type="component" value="Unassembled WGS sequence"/>
</dbReference>
<protein>
    <submittedName>
        <fullName evidence="2">Uncharacterized protein</fullName>
    </submittedName>
</protein>
<comment type="caution">
    <text evidence="2">The sequence shown here is derived from an EMBL/GenBank/DDBJ whole genome shotgun (WGS) entry which is preliminary data.</text>
</comment>
<accession>A0AAP0KYL7</accession>
<feature type="region of interest" description="Disordered" evidence="1">
    <location>
        <begin position="224"/>
        <end position="244"/>
    </location>
</feature>
<feature type="compositionally biased region" description="Basic and acidic residues" evidence="1">
    <location>
        <begin position="224"/>
        <end position="242"/>
    </location>
</feature>
<dbReference type="AlphaFoldDB" id="A0AAP0KYL7"/>
<keyword evidence="3" id="KW-1185">Reference proteome</keyword>
<name>A0AAP0KYL7_9MAGN</name>
<reference evidence="2 3" key="1">
    <citation type="submission" date="2024-01" db="EMBL/GenBank/DDBJ databases">
        <title>Genome assemblies of Stephania.</title>
        <authorList>
            <person name="Yang L."/>
        </authorList>
    </citation>
    <scope>NUCLEOTIDE SEQUENCE [LARGE SCALE GENOMIC DNA]</scope>
    <source>
        <strain evidence="2">YNDBR</strain>
        <tissue evidence="2">Leaf</tissue>
    </source>
</reference>
<evidence type="ECO:0000256" key="1">
    <source>
        <dbReference type="SAM" id="MobiDB-lite"/>
    </source>
</evidence>
<evidence type="ECO:0000313" key="3">
    <source>
        <dbReference type="Proteomes" id="UP001420932"/>
    </source>
</evidence>
<proteinExistence type="predicted"/>